<dbReference type="EMBL" id="MPDP01000021">
    <property type="protein sequence ID" value="KAK1494266.1"/>
    <property type="molecule type" value="Genomic_DNA"/>
</dbReference>
<comment type="caution">
    <text evidence="3">The sequence shown here is derived from an EMBL/GenBank/DDBJ whole genome shotgun (WGS) entry which is preliminary data.</text>
</comment>
<name>A0AAJ0DN48_9PEZI</name>
<feature type="region of interest" description="Disordered" evidence="1">
    <location>
        <begin position="63"/>
        <end position="82"/>
    </location>
</feature>
<reference evidence="3" key="1">
    <citation type="submission" date="2016-11" db="EMBL/GenBank/DDBJ databases">
        <title>The genome sequence of Colletotrichum cuscutae.</title>
        <authorList>
            <person name="Baroncelli R."/>
        </authorList>
    </citation>
    <scope>NUCLEOTIDE SEQUENCE</scope>
    <source>
        <strain evidence="3">IMI 304802</strain>
    </source>
</reference>
<protein>
    <recommendedName>
        <fullName evidence="5">Secreted protein</fullName>
    </recommendedName>
</protein>
<dbReference type="AlphaFoldDB" id="A0AAJ0DN48"/>
<gene>
    <name evidence="3" type="ORF">CCUS01_13681</name>
</gene>
<evidence type="ECO:0000313" key="3">
    <source>
        <dbReference type="EMBL" id="KAK1494266.1"/>
    </source>
</evidence>
<accession>A0AAJ0DN48</accession>
<keyword evidence="2" id="KW-0732">Signal</keyword>
<dbReference type="PROSITE" id="PS51257">
    <property type="entry name" value="PROKAR_LIPOPROTEIN"/>
    <property type="match status" value="1"/>
</dbReference>
<evidence type="ECO:0000256" key="2">
    <source>
        <dbReference type="SAM" id="SignalP"/>
    </source>
</evidence>
<proteinExistence type="predicted"/>
<sequence length="94" mass="10215">MCSLYRVAAKAVPWLWCSFLFTSGACRVCANHSIGTTRAVHFAFRIPHDTLLLPRGHCGLRTSEGTSPAGLRSSRDGDAYNGRVRGSMPLSVAY</sequence>
<evidence type="ECO:0000256" key="1">
    <source>
        <dbReference type="SAM" id="MobiDB-lite"/>
    </source>
</evidence>
<organism evidence="3 4">
    <name type="scientific">Colletotrichum cuscutae</name>
    <dbReference type="NCBI Taxonomy" id="1209917"/>
    <lineage>
        <taxon>Eukaryota</taxon>
        <taxon>Fungi</taxon>
        <taxon>Dikarya</taxon>
        <taxon>Ascomycota</taxon>
        <taxon>Pezizomycotina</taxon>
        <taxon>Sordariomycetes</taxon>
        <taxon>Hypocreomycetidae</taxon>
        <taxon>Glomerellales</taxon>
        <taxon>Glomerellaceae</taxon>
        <taxon>Colletotrichum</taxon>
        <taxon>Colletotrichum acutatum species complex</taxon>
    </lineage>
</organism>
<keyword evidence="4" id="KW-1185">Reference proteome</keyword>
<feature type="signal peptide" evidence="2">
    <location>
        <begin position="1"/>
        <end position="30"/>
    </location>
</feature>
<dbReference type="Proteomes" id="UP001239213">
    <property type="component" value="Unassembled WGS sequence"/>
</dbReference>
<evidence type="ECO:0008006" key="5">
    <source>
        <dbReference type="Google" id="ProtNLM"/>
    </source>
</evidence>
<feature type="chain" id="PRO_5042607824" description="Secreted protein" evidence="2">
    <location>
        <begin position="31"/>
        <end position="94"/>
    </location>
</feature>
<evidence type="ECO:0000313" key="4">
    <source>
        <dbReference type="Proteomes" id="UP001239213"/>
    </source>
</evidence>